<feature type="region of interest" description="Disordered" evidence="1">
    <location>
        <begin position="1"/>
        <end position="22"/>
    </location>
</feature>
<feature type="region of interest" description="Disordered" evidence="1">
    <location>
        <begin position="37"/>
        <end position="63"/>
    </location>
</feature>
<accession>A0AAD9QES9</accession>
<dbReference type="EMBL" id="JARQWQ010000037">
    <property type="protein sequence ID" value="KAK2560037.1"/>
    <property type="molecule type" value="Genomic_DNA"/>
</dbReference>
<reference evidence="2" key="2">
    <citation type="journal article" date="2023" name="Science">
        <title>Genomic signatures of disease resistance in endangered staghorn corals.</title>
        <authorList>
            <person name="Vollmer S.V."/>
            <person name="Selwyn J.D."/>
            <person name="Despard B.A."/>
            <person name="Roesel C.L."/>
        </authorList>
    </citation>
    <scope>NUCLEOTIDE SEQUENCE</scope>
    <source>
        <strain evidence="2">K2</strain>
    </source>
</reference>
<sequence>MGQRALIRQGSSASHGIDHDDNLEEELYEGKDFREEGNSMSSVISHESVYRSRKQNARHAAEEHRRQLRSFLLSKRPTDAGVHGFNKMDDLQDDGTELLENEDELEYEGVSNLNRIGTKLSKSMRQGSSAAESVRVSICARCAKIIGGQPSENKSEVGSVYSTSEVDDNFESVSQVGSVTGLNRPTLWPSGFDSESDSSPRKGQHMLQSTNRTLVKGKHMFRLKSVMTKLRPLSLEKVAHGNVTNLKVAAKQTGNQNQDDEYLDDKDSDLTAAKNLTHLSISVKNDIISRFGIHATGTQPQQTGFGTHP</sequence>
<evidence type="ECO:0000313" key="3">
    <source>
        <dbReference type="Proteomes" id="UP001249851"/>
    </source>
</evidence>
<protein>
    <submittedName>
        <fullName evidence="2">Uncharacterized protein</fullName>
    </submittedName>
</protein>
<reference evidence="2" key="1">
    <citation type="journal article" date="2023" name="G3 (Bethesda)">
        <title>Whole genome assembly and annotation of the endangered Caribbean coral Acropora cervicornis.</title>
        <authorList>
            <person name="Selwyn J.D."/>
            <person name="Vollmer S.V."/>
        </authorList>
    </citation>
    <scope>NUCLEOTIDE SEQUENCE</scope>
    <source>
        <strain evidence="2">K2</strain>
    </source>
</reference>
<dbReference type="InterPro" id="IPR040687">
    <property type="entry name" value="DUF5586"/>
</dbReference>
<evidence type="ECO:0000313" key="2">
    <source>
        <dbReference type="EMBL" id="KAK2560037.1"/>
    </source>
</evidence>
<dbReference type="PANTHER" id="PTHR32000:SF3">
    <property type="entry name" value="RIKEN CDNA A830018L16 GENE"/>
    <property type="match status" value="1"/>
</dbReference>
<dbReference type="Pfam" id="PF17824">
    <property type="entry name" value="DUF5586"/>
    <property type="match status" value="1"/>
</dbReference>
<keyword evidence="3" id="KW-1185">Reference proteome</keyword>
<proteinExistence type="predicted"/>
<organism evidence="2 3">
    <name type="scientific">Acropora cervicornis</name>
    <name type="common">Staghorn coral</name>
    <dbReference type="NCBI Taxonomy" id="6130"/>
    <lineage>
        <taxon>Eukaryota</taxon>
        <taxon>Metazoa</taxon>
        <taxon>Cnidaria</taxon>
        <taxon>Anthozoa</taxon>
        <taxon>Hexacorallia</taxon>
        <taxon>Scleractinia</taxon>
        <taxon>Astrocoeniina</taxon>
        <taxon>Acroporidae</taxon>
        <taxon>Acropora</taxon>
    </lineage>
</organism>
<dbReference type="Proteomes" id="UP001249851">
    <property type="component" value="Unassembled WGS sequence"/>
</dbReference>
<evidence type="ECO:0000256" key="1">
    <source>
        <dbReference type="SAM" id="MobiDB-lite"/>
    </source>
</evidence>
<comment type="caution">
    <text evidence="2">The sequence shown here is derived from an EMBL/GenBank/DDBJ whole genome shotgun (WGS) entry which is preliminary data.</text>
</comment>
<gene>
    <name evidence="2" type="ORF">P5673_016984</name>
</gene>
<dbReference type="PANTHER" id="PTHR32000">
    <property type="entry name" value="SIMILAR TO HYPOTHETICAL PROTEIN"/>
    <property type="match status" value="1"/>
</dbReference>
<dbReference type="AlphaFoldDB" id="A0AAD9QES9"/>
<name>A0AAD9QES9_ACRCE</name>